<sequence length="493" mass="55428">MAVTLLDLPATIMEGIAKLLCPHCHPRPKEKIENHSICCSLRCWVPATLADRKGLASLCRANKALHALATRYLYHQPHPCVLGNVKTMSRLYRTITSRRPELAKCIKSVNVEMPGNATQTFGTQDGSRFLYANLPALFAASCPGLEELCVRHMTDTELMTETLPSLPFPPAGSLPRLRALHVCSYGAGFMGIKDLVPLLSTAPGLTSLSIDSLVEKEVLEHADLPVMADLRELALFYCELNVPLLDFVLRRCPALERLTVHDLVCNREDAHPSDVWRTTPQALADTIVDAAPGLRFLRLRLKRDAWPGARWSDRSFSRDERFRSLKGLHHLEELRLDYGSMWAPSTIYWPEEEEEHEGEHEDGESQDGQGFGDLNPDTDGDDDDDGGEGEAEEYEDALGQFTNLLPRPIRLVHWEGMGLPIPAALKALTERCGDEYPSLKVLHVHRKKCELEVVPTYKLHEYLRDIKDALAGVDIELRLKDWSWKWGRPQPEA</sequence>
<dbReference type="eggNOG" id="ENOG502R1AB">
    <property type="taxonomic scope" value="Eukaryota"/>
</dbReference>
<protein>
    <recommendedName>
        <fullName evidence="5">F-box domain-containing protein</fullName>
    </recommendedName>
</protein>
<evidence type="ECO:0000313" key="3">
    <source>
        <dbReference type="EnsemblFungi" id="EJT73684"/>
    </source>
</evidence>
<reference evidence="2" key="3">
    <citation type="submission" date="2010-09" db="EMBL/GenBank/DDBJ databases">
        <title>Annotation of Gaeumannomyces graminis var. tritici R3-111a-1.</title>
        <authorList>
            <consortium name="The Broad Institute Genome Sequencing Platform"/>
            <person name="Ma L.-J."/>
            <person name="Dead R."/>
            <person name="Young S.K."/>
            <person name="Zeng Q."/>
            <person name="Gargeya S."/>
            <person name="Fitzgerald M."/>
            <person name="Haas B."/>
            <person name="Abouelleil A."/>
            <person name="Alvarado L."/>
            <person name="Arachchi H.M."/>
            <person name="Berlin A."/>
            <person name="Brown A."/>
            <person name="Chapman S.B."/>
            <person name="Chen Z."/>
            <person name="Dunbar C."/>
            <person name="Freedman E."/>
            <person name="Gearin G."/>
            <person name="Gellesch M."/>
            <person name="Goldberg J."/>
            <person name="Griggs A."/>
            <person name="Gujja S."/>
            <person name="Heiman D."/>
            <person name="Howarth C."/>
            <person name="Larson L."/>
            <person name="Lui A."/>
            <person name="MacDonald P.J.P."/>
            <person name="Mehta T."/>
            <person name="Montmayeur A."/>
            <person name="Murphy C."/>
            <person name="Neiman D."/>
            <person name="Pearson M."/>
            <person name="Priest M."/>
            <person name="Roberts A."/>
            <person name="Saif S."/>
            <person name="Shea T."/>
            <person name="Shenoy N."/>
            <person name="Sisk P."/>
            <person name="Stolte C."/>
            <person name="Sykes S."/>
            <person name="Yandava C."/>
            <person name="Wortman J."/>
            <person name="Nusbaum C."/>
            <person name="Birren B."/>
        </authorList>
    </citation>
    <scope>NUCLEOTIDE SEQUENCE</scope>
    <source>
        <strain evidence="2">R3-111a-1</strain>
    </source>
</reference>
<reference evidence="3" key="4">
    <citation type="journal article" date="2015" name="G3 (Bethesda)">
        <title>Genome sequences of three phytopathogenic species of the Magnaporthaceae family of fungi.</title>
        <authorList>
            <person name="Okagaki L.H."/>
            <person name="Nunes C.C."/>
            <person name="Sailsbery J."/>
            <person name="Clay B."/>
            <person name="Brown D."/>
            <person name="John T."/>
            <person name="Oh Y."/>
            <person name="Young N."/>
            <person name="Fitzgerald M."/>
            <person name="Haas B.J."/>
            <person name="Zeng Q."/>
            <person name="Young S."/>
            <person name="Adiconis X."/>
            <person name="Fan L."/>
            <person name="Levin J.Z."/>
            <person name="Mitchell T.K."/>
            <person name="Okubara P.A."/>
            <person name="Farman M.L."/>
            <person name="Kohn L.M."/>
            <person name="Birren B."/>
            <person name="Ma L.-J."/>
            <person name="Dean R.A."/>
        </authorList>
    </citation>
    <scope>NUCLEOTIDE SEQUENCE</scope>
    <source>
        <strain evidence="3">R3-111a-1</strain>
    </source>
</reference>
<organism evidence="2">
    <name type="scientific">Gaeumannomyces tritici (strain R3-111a-1)</name>
    <name type="common">Wheat and barley take-all root rot fungus</name>
    <name type="synonym">Gaeumannomyces graminis var. tritici</name>
    <dbReference type="NCBI Taxonomy" id="644352"/>
    <lineage>
        <taxon>Eukaryota</taxon>
        <taxon>Fungi</taxon>
        <taxon>Dikarya</taxon>
        <taxon>Ascomycota</taxon>
        <taxon>Pezizomycotina</taxon>
        <taxon>Sordariomycetes</taxon>
        <taxon>Sordariomycetidae</taxon>
        <taxon>Magnaporthales</taxon>
        <taxon>Magnaporthaceae</taxon>
        <taxon>Gaeumannomyces</taxon>
    </lineage>
</organism>
<accession>J3P1Z2</accession>
<dbReference type="OrthoDB" id="4757858at2759"/>
<dbReference type="RefSeq" id="XP_009223628.1">
    <property type="nucleotide sequence ID" value="XM_009225364.1"/>
</dbReference>
<feature type="compositionally biased region" description="Acidic residues" evidence="1">
    <location>
        <begin position="352"/>
        <end position="365"/>
    </location>
</feature>
<evidence type="ECO:0008006" key="5">
    <source>
        <dbReference type="Google" id="ProtNLM"/>
    </source>
</evidence>
<reference evidence="3" key="5">
    <citation type="submission" date="2018-04" db="UniProtKB">
        <authorList>
            <consortium name="EnsemblFungi"/>
        </authorList>
    </citation>
    <scope>IDENTIFICATION</scope>
    <source>
        <strain evidence="3">R3-111a-1</strain>
    </source>
</reference>
<dbReference type="EnsemblFungi" id="EJT73684">
    <property type="protein sequence ID" value="EJT73684"/>
    <property type="gene ID" value="GGTG_07540"/>
</dbReference>
<dbReference type="GeneID" id="20347998"/>
<dbReference type="AlphaFoldDB" id="J3P1Z2"/>
<keyword evidence="4" id="KW-1185">Reference proteome</keyword>
<dbReference type="InterPro" id="IPR032675">
    <property type="entry name" value="LRR_dom_sf"/>
</dbReference>
<name>J3P1Z2_GAET3</name>
<dbReference type="Gene3D" id="3.80.10.10">
    <property type="entry name" value="Ribonuclease Inhibitor"/>
    <property type="match status" value="1"/>
</dbReference>
<evidence type="ECO:0000256" key="1">
    <source>
        <dbReference type="SAM" id="MobiDB-lite"/>
    </source>
</evidence>
<dbReference type="HOGENOM" id="CLU_553256_0_0_1"/>
<feature type="region of interest" description="Disordered" evidence="1">
    <location>
        <begin position="352"/>
        <end position="393"/>
    </location>
</feature>
<evidence type="ECO:0000313" key="4">
    <source>
        <dbReference type="Proteomes" id="UP000006039"/>
    </source>
</evidence>
<dbReference type="Proteomes" id="UP000006039">
    <property type="component" value="Unassembled WGS sequence"/>
</dbReference>
<dbReference type="VEuPathDB" id="FungiDB:GGTG_07540"/>
<feature type="compositionally biased region" description="Low complexity" evidence="1">
    <location>
        <begin position="366"/>
        <end position="375"/>
    </location>
</feature>
<proteinExistence type="predicted"/>
<evidence type="ECO:0000313" key="2">
    <source>
        <dbReference type="EMBL" id="EJT73684.1"/>
    </source>
</evidence>
<feature type="compositionally biased region" description="Acidic residues" evidence="1">
    <location>
        <begin position="376"/>
        <end position="393"/>
    </location>
</feature>
<gene>
    <name evidence="3" type="primary">20347998</name>
    <name evidence="2" type="ORF">GGTG_07540</name>
</gene>
<dbReference type="EMBL" id="GL385398">
    <property type="protein sequence ID" value="EJT73684.1"/>
    <property type="molecule type" value="Genomic_DNA"/>
</dbReference>
<dbReference type="STRING" id="644352.J3P1Z2"/>
<dbReference type="SUPFAM" id="SSF52047">
    <property type="entry name" value="RNI-like"/>
    <property type="match status" value="1"/>
</dbReference>
<reference evidence="4" key="1">
    <citation type="submission" date="2010-07" db="EMBL/GenBank/DDBJ databases">
        <title>The genome sequence of Gaeumannomyces graminis var. tritici strain R3-111a-1.</title>
        <authorList>
            <consortium name="The Broad Institute Genome Sequencing Platform"/>
            <person name="Ma L.-J."/>
            <person name="Dead R."/>
            <person name="Young S."/>
            <person name="Zeng Q."/>
            <person name="Koehrsen M."/>
            <person name="Alvarado L."/>
            <person name="Berlin A."/>
            <person name="Chapman S.B."/>
            <person name="Chen Z."/>
            <person name="Freedman E."/>
            <person name="Gellesch M."/>
            <person name="Goldberg J."/>
            <person name="Griggs A."/>
            <person name="Gujja S."/>
            <person name="Heilman E.R."/>
            <person name="Heiman D."/>
            <person name="Hepburn T."/>
            <person name="Howarth C."/>
            <person name="Jen D."/>
            <person name="Larson L."/>
            <person name="Mehta T."/>
            <person name="Neiman D."/>
            <person name="Pearson M."/>
            <person name="Roberts A."/>
            <person name="Saif S."/>
            <person name="Shea T."/>
            <person name="Shenoy N."/>
            <person name="Sisk P."/>
            <person name="Stolte C."/>
            <person name="Sykes S."/>
            <person name="Walk T."/>
            <person name="White J."/>
            <person name="Yandava C."/>
            <person name="Haas B."/>
            <person name="Nusbaum C."/>
            <person name="Birren B."/>
        </authorList>
    </citation>
    <scope>NUCLEOTIDE SEQUENCE [LARGE SCALE GENOMIC DNA]</scope>
    <source>
        <strain evidence="4">R3-111a-1</strain>
    </source>
</reference>
<reference evidence="2" key="2">
    <citation type="submission" date="2010-07" db="EMBL/GenBank/DDBJ databases">
        <authorList>
            <consortium name="The Broad Institute Genome Sequencing Platform"/>
            <consortium name="Broad Institute Genome Sequencing Center for Infectious Disease"/>
            <person name="Ma L.-J."/>
            <person name="Dead R."/>
            <person name="Young S."/>
            <person name="Zeng Q."/>
            <person name="Koehrsen M."/>
            <person name="Alvarado L."/>
            <person name="Berlin A."/>
            <person name="Chapman S.B."/>
            <person name="Chen Z."/>
            <person name="Freedman E."/>
            <person name="Gellesch M."/>
            <person name="Goldberg J."/>
            <person name="Griggs A."/>
            <person name="Gujja S."/>
            <person name="Heilman E.R."/>
            <person name="Heiman D."/>
            <person name="Hepburn T."/>
            <person name="Howarth C."/>
            <person name="Jen D."/>
            <person name="Larson L."/>
            <person name="Mehta T."/>
            <person name="Neiman D."/>
            <person name="Pearson M."/>
            <person name="Roberts A."/>
            <person name="Saif S."/>
            <person name="Shea T."/>
            <person name="Shenoy N."/>
            <person name="Sisk P."/>
            <person name="Stolte C."/>
            <person name="Sykes S."/>
            <person name="Walk T."/>
            <person name="White J."/>
            <person name="Yandava C."/>
            <person name="Haas B."/>
            <person name="Nusbaum C."/>
            <person name="Birren B."/>
        </authorList>
    </citation>
    <scope>NUCLEOTIDE SEQUENCE</scope>
    <source>
        <strain evidence="2">R3-111a-1</strain>
    </source>
</reference>